<protein>
    <submittedName>
        <fullName evidence="2">Uncharacterized protein</fullName>
    </submittedName>
</protein>
<feature type="region of interest" description="Disordered" evidence="1">
    <location>
        <begin position="133"/>
        <end position="172"/>
    </location>
</feature>
<proteinExistence type="predicted"/>
<reference evidence="2 3" key="1">
    <citation type="submission" date="2018-01" db="EMBL/GenBank/DDBJ databases">
        <authorList>
            <person name="Gaut B.S."/>
            <person name="Morton B.R."/>
            <person name="Clegg M.T."/>
            <person name="Duvall M.R."/>
        </authorList>
    </citation>
    <scope>NUCLEOTIDE SEQUENCE [LARGE SCALE GENOMIC DNA]</scope>
    <source>
        <strain evidence="2">Cupriavidus taiwanensis LMG 19425</strain>
    </source>
</reference>
<name>A0A375IJU7_9BURK</name>
<dbReference type="EMBL" id="LT991976">
    <property type="protein sequence ID" value="SPK73692.1"/>
    <property type="molecule type" value="Genomic_DNA"/>
</dbReference>
<dbReference type="RefSeq" id="WP_115663176.1">
    <property type="nucleotide sequence ID" value="NZ_LT991976.1"/>
</dbReference>
<accession>A0A375IJU7</accession>
<dbReference type="AlphaFoldDB" id="A0A375IJU7"/>
<evidence type="ECO:0000313" key="3">
    <source>
        <dbReference type="Proteomes" id="UP000255505"/>
    </source>
</evidence>
<organism evidence="2 3">
    <name type="scientific">Cupriavidus taiwanensis</name>
    <dbReference type="NCBI Taxonomy" id="164546"/>
    <lineage>
        <taxon>Bacteria</taxon>
        <taxon>Pseudomonadati</taxon>
        <taxon>Pseudomonadota</taxon>
        <taxon>Betaproteobacteria</taxon>
        <taxon>Burkholderiales</taxon>
        <taxon>Burkholderiaceae</taxon>
        <taxon>Cupriavidus</taxon>
    </lineage>
</organism>
<sequence length="172" mass="18734">MSADDEVIEMTSETVAGDLLKGILQELRLLPDIWPKLSEDEQQAIIDRCRERVTRNVREAVKLIASAGRVTVVGDLKKVSLADKVEAVFALPMRDPALADLCEARGKACLIVVANSGEHMGGVDDVLVDPRQMQLPNVGPDTDAGSIIEQARRRSKKDKTDDDQGEASQEGE</sequence>
<feature type="compositionally biased region" description="Acidic residues" evidence="1">
    <location>
        <begin position="161"/>
        <end position="172"/>
    </location>
</feature>
<dbReference type="Proteomes" id="UP000255505">
    <property type="component" value="Chromosome I"/>
</dbReference>
<gene>
    <name evidence="2" type="ORF">CT19425_110229</name>
</gene>
<evidence type="ECO:0000313" key="2">
    <source>
        <dbReference type="EMBL" id="SPK73692.1"/>
    </source>
</evidence>
<evidence type="ECO:0000256" key="1">
    <source>
        <dbReference type="SAM" id="MobiDB-lite"/>
    </source>
</evidence>